<dbReference type="PANTHER" id="PTHR23073">
    <property type="entry name" value="26S PROTEASOME REGULATORY SUBUNIT"/>
    <property type="match status" value="1"/>
</dbReference>
<keyword evidence="2" id="KW-0547">Nucleotide-binding</keyword>
<name>A0ABU8M6A0_9PSEU</name>
<sequence>MNADDPTPDAARACLVAELDVLRARLRGAADDPHAPGTPDPVTEAERALVAARARCPGATPLDLVADGFGLSTFERSVVLLAAGPELVSAVRDELEVACGRPRPSFGLALRLLPDAHWDAATPTAPLRRWRLVRLDEPGSPMHSSLAVDERVLHHLAGAGHLDAEVAVRTRTVPVPTWLPAPWELAADAVARSWRQERVVLLHGPQAGARGAVAATAAARSGLRLLAIRADDVPDEPPARDGLVRLMERETVLGGYAWALDVRGGRAEDADRLPRALAGLDAPLVVLADDVRAGGVPDFASVGSRPGVPVAVPRLERAQRRDLWDRVLARHGLADDPVPAEELDAVAGVFDLDLDAVEDAAAEIAGGGAVWDACRRAGRAAFGGLARLVTPRASWDDLVLPDPQRSQLRALVAALRHRHTVLDDWGFGARSRGVGTTALFAGPSGTGKSLAGEVVAGAVGLDLVHVDLSQVLSKYIGETEKNLGRLFDAAEDAAAVLLFDEADALFGRRSEVRDSHDRYANLEVGYLLQRMEEFRGLAILTTNHRSALDPAFLRRLHTVVSFPYPDPQTRRRLWRIAVPPTAPTHDLDPARLSEIDLPGGGIAAAALTAAYLAAEEGGPLRGEHVRQASRWELAKSGRVPRSR</sequence>
<evidence type="ECO:0000256" key="1">
    <source>
        <dbReference type="ARBA" id="ARBA00006914"/>
    </source>
</evidence>
<dbReference type="InterPro" id="IPR027417">
    <property type="entry name" value="P-loop_NTPase"/>
</dbReference>
<dbReference type="InterPro" id="IPR054472">
    <property type="entry name" value="WHD"/>
</dbReference>
<organism evidence="5 6">
    <name type="scientific">Actinomycetospora flava</name>
    <dbReference type="NCBI Taxonomy" id="3129232"/>
    <lineage>
        <taxon>Bacteria</taxon>
        <taxon>Bacillati</taxon>
        <taxon>Actinomycetota</taxon>
        <taxon>Actinomycetes</taxon>
        <taxon>Pseudonocardiales</taxon>
        <taxon>Pseudonocardiaceae</taxon>
        <taxon>Actinomycetospora</taxon>
    </lineage>
</organism>
<evidence type="ECO:0000313" key="5">
    <source>
        <dbReference type="EMBL" id="MEJ2862581.1"/>
    </source>
</evidence>
<evidence type="ECO:0000256" key="3">
    <source>
        <dbReference type="ARBA" id="ARBA00022840"/>
    </source>
</evidence>
<dbReference type="SUPFAM" id="SSF52540">
    <property type="entry name" value="P-loop containing nucleoside triphosphate hydrolases"/>
    <property type="match status" value="1"/>
</dbReference>
<evidence type="ECO:0000256" key="2">
    <source>
        <dbReference type="ARBA" id="ARBA00022741"/>
    </source>
</evidence>
<dbReference type="InterPro" id="IPR050221">
    <property type="entry name" value="26S_Proteasome_ATPase"/>
</dbReference>
<dbReference type="Pfam" id="PF00004">
    <property type="entry name" value="AAA"/>
    <property type="match status" value="1"/>
</dbReference>
<evidence type="ECO:0000313" key="6">
    <source>
        <dbReference type="Proteomes" id="UP001369736"/>
    </source>
</evidence>
<dbReference type="EMBL" id="JBBEGM010000006">
    <property type="protein sequence ID" value="MEJ2862581.1"/>
    <property type="molecule type" value="Genomic_DNA"/>
</dbReference>
<dbReference type="Gene3D" id="3.40.50.300">
    <property type="entry name" value="P-loop containing nucleotide triphosphate hydrolases"/>
    <property type="match status" value="1"/>
</dbReference>
<keyword evidence="6" id="KW-1185">Reference proteome</keyword>
<gene>
    <name evidence="5" type="ORF">WCD58_15520</name>
</gene>
<dbReference type="CDD" id="cd19481">
    <property type="entry name" value="RecA-like_protease"/>
    <property type="match status" value="1"/>
</dbReference>
<dbReference type="InterPro" id="IPR003959">
    <property type="entry name" value="ATPase_AAA_core"/>
</dbReference>
<evidence type="ECO:0000259" key="4">
    <source>
        <dbReference type="SMART" id="SM00382"/>
    </source>
</evidence>
<keyword evidence="3 5" id="KW-0067">ATP-binding</keyword>
<reference evidence="5 6" key="1">
    <citation type="submission" date="2024-03" db="EMBL/GenBank/DDBJ databases">
        <title>Actinomycetospora sp. OC33-EN07, a novel actinomycete isolated from wild orchid (Aerides multiflora).</title>
        <authorList>
            <person name="Suriyachadkun C."/>
        </authorList>
    </citation>
    <scope>NUCLEOTIDE SEQUENCE [LARGE SCALE GENOMIC DNA]</scope>
    <source>
        <strain evidence="5 6">OC33-EN07</strain>
    </source>
</reference>
<dbReference type="GO" id="GO:0005524">
    <property type="term" value="F:ATP binding"/>
    <property type="evidence" value="ECO:0007669"/>
    <property type="project" value="UniProtKB-KW"/>
</dbReference>
<dbReference type="InterPro" id="IPR003593">
    <property type="entry name" value="AAA+_ATPase"/>
</dbReference>
<dbReference type="Proteomes" id="UP001369736">
    <property type="component" value="Unassembled WGS sequence"/>
</dbReference>
<comment type="similarity">
    <text evidence="1">Belongs to the AAA ATPase family.</text>
</comment>
<feature type="domain" description="AAA+ ATPase" evidence="4">
    <location>
        <begin position="434"/>
        <end position="566"/>
    </location>
</feature>
<dbReference type="SMART" id="SM00382">
    <property type="entry name" value="AAA"/>
    <property type="match status" value="1"/>
</dbReference>
<protein>
    <submittedName>
        <fullName evidence="5">ATP-binding protein</fullName>
    </submittedName>
</protein>
<accession>A0ABU8M6A0</accession>
<dbReference type="RefSeq" id="WP_337703962.1">
    <property type="nucleotide sequence ID" value="NZ_JBBEGM010000006.1"/>
</dbReference>
<comment type="caution">
    <text evidence="5">The sequence shown here is derived from an EMBL/GenBank/DDBJ whole genome shotgun (WGS) entry which is preliminary data.</text>
</comment>
<dbReference type="Pfam" id="PF22977">
    <property type="entry name" value="WHD"/>
    <property type="match status" value="1"/>
</dbReference>
<proteinExistence type="inferred from homology"/>